<proteinExistence type="predicted"/>
<sequence>MTSKTAHVRSFSETQSMAKGTLNYTLRRMGEGGNRWVSICSHHQDYVISFGSRAACLTDNTKKPLCIVRSTPISGLVGHYSASMLNSTFSATLRIALLSLVNRKSATVTVHSLDSTVTYSWKRAPEQGQFHLISNHHHLATLTLRTKDCASLNFHNDLPVNPLLLLSIGFLVFN</sequence>
<dbReference type="Proteomes" id="UP001165960">
    <property type="component" value="Unassembled WGS sequence"/>
</dbReference>
<evidence type="ECO:0000313" key="2">
    <source>
        <dbReference type="Proteomes" id="UP001165960"/>
    </source>
</evidence>
<comment type="caution">
    <text evidence="1">The sequence shown here is derived from an EMBL/GenBank/DDBJ whole genome shotgun (WGS) entry which is preliminary data.</text>
</comment>
<evidence type="ECO:0000313" key="1">
    <source>
        <dbReference type="EMBL" id="KAJ9070590.1"/>
    </source>
</evidence>
<organism evidence="1 2">
    <name type="scientific">Entomophthora muscae</name>
    <dbReference type="NCBI Taxonomy" id="34485"/>
    <lineage>
        <taxon>Eukaryota</taxon>
        <taxon>Fungi</taxon>
        <taxon>Fungi incertae sedis</taxon>
        <taxon>Zoopagomycota</taxon>
        <taxon>Entomophthoromycotina</taxon>
        <taxon>Entomophthoromycetes</taxon>
        <taxon>Entomophthorales</taxon>
        <taxon>Entomophthoraceae</taxon>
        <taxon>Entomophthora</taxon>
    </lineage>
</organism>
<protein>
    <submittedName>
        <fullName evidence="1">Uncharacterized protein</fullName>
    </submittedName>
</protein>
<keyword evidence="2" id="KW-1185">Reference proteome</keyword>
<gene>
    <name evidence="1" type="ORF">DSO57_1006309</name>
</gene>
<dbReference type="EMBL" id="QTSX02003568">
    <property type="protein sequence ID" value="KAJ9070590.1"/>
    <property type="molecule type" value="Genomic_DNA"/>
</dbReference>
<accession>A0ACC2T7Y0</accession>
<name>A0ACC2T7Y0_9FUNG</name>
<reference evidence="1" key="1">
    <citation type="submission" date="2022-04" db="EMBL/GenBank/DDBJ databases">
        <title>Genome of the entomopathogenic fungus Entomophthora muscae.</title>
        <authorList>
            <person name="Elya C."/>
            <person name="Lovett B.R."/>
            <person name="Lee E."/>
            <person name="Macias A.M."/>
            <person name="Hajek A.E."/>
            <person name="De Bivort B.L."/>
            <person name="Kasson M.T."/>
            <person name="De Fine Licht H.H."/>
            <person name="Stajich J.E."/>
        </authorList>
    </citation>
    <scope>NUCLEOTIDE SEQUENCE</scope>
    <source>
        <strain evidence="1">Berkeley</strain>
    </source>
</reference>